<dbReference type="Pfam" id="PF13193">
    <property type="entry name" value="AMP-binding_C"/>
    <property type="match status" value="1"/>
</dbReference>
<dbReference type="GO" id="GO:0006631">
    <property type="term" value="P:fatty acid metabolic process"/>
    <property type="evidence" value="ECO:0007669"/>
    <property type="project" value="TreeGrafter"/>
</dbReference>
<dbReference type="SUPFAM" id="SSF56801">
    <property type="entry name" value="Acetyl-CoA synthetase-like"/>
    <property type="match status" value="1"/>
</dbReference>
<dbReference type="Gene3D" id="3.40.50.12780">
    <property type="entry name" value="N-terminal domain of ligase-like"/>
    <property type="match status" value="1"/>
</dbReference>
<dbReference type="InterPro" id="IPR045851">
    <property type="entry name" value="AMP-bd_C_sf"/>
</dbReference>
<evidence type="ECO:0000259" key="1">
    <source>
        <dbReference type="Pfam" id="PF00501"/>
    </source>
</evidence>
<dbReference type="Gene3D" id="3.30.300.30">
    <property type="match status" value="1"/>
</dbReference>
<protein>
    <recommendedName>
        <fullName evidence="5">AMP-binding enzyme</fullName>
    </recommendedName>
</protein>
<dbReference type="Pfam" id="PF00501">
    <property type="entry name" value="AMP-binding"/>
    <property type="match status" value="1"/>
</dbReference>
<dbReference type="OrthoDB" id="10253115at2759"/>
<sequence>MDRLRRQSAGYICGCVSCSVILLLLDGNYKGQRNISSSHQQQCCNWTTGYTTARKEAMAIELTKNGSEESAWVFHGPKEPPLLDWDTAQLIQFGALNYPTHTAIISSWQGKRSTYQELQQDVQSLARGLLAFGVQHGDRLMVLAGNSIEFVHLYLATTYIGAIFTIINPMFTIKEVSAAVELIEPRMVFVSRRIGFRKNDKMIQMVSAATGTPEKLPQLIYFGAQTSEYGTALSYDQFLERGKTLGEDHVHEDTHVAPEDVCCFQFTSGTTGPRKASMLSHRNFINNGRLVGDLLGLTEKDILCCPPPLFHCFGLVCGLLASLSHGSTLVLPSEVFDPAKVIESLVKERCTVVNAVPTMFQSILDQEALDKLFSQLCLRTGVIAGASLSRDLLQKINDRLGLSGLIYPFGMTELSAVSLSTTRETSLLSNWTTVGKPLPHTSVKVIDAYGHVLPPGSPGELCVSGYLVHQGYYKAPEKSAEVVRVDENGTTWLYTGDIVSLSPDGTCTVLGRVKDMIKKGGENIVPKDIEEIIATHPAVSNVAVVGVPDPKWGENIATFVQEESGSQGTLAEKELKLWLRKHDLAPHKMPDYFFIASEETGLPFGLPVNASGKVLKTELRLLAQKTVKGKGDRK</sequence>
<proteinExistence type="predicted"/>
<keyword evidence="4" id="KW-1185">Reference proteome</keyword>
<dbReference type="InterPro" id="IPR042099">
    <property type="entry name" value="ANL_N_sf"/>
</dbReference>
<dbReference type="EMBL" id="JYKN01003067">
    <property type="protein sequence ID" value="KKK14145.1"/>
    <property type="molecule type" value="Genomic_DNA"/>
</dbReference>
<feature type="domain" description="AMP-dependent synthetase/ligase" evidence="1">
    <location>
        <begin position="96"/>
        <end position="473"/>
    </location>
</feature>
<dbReference type="PANTHER" id="PTHR43201">
    <property type="entry name" value="ACYL-COA SYNTHETASE"/>
    <property type="match status" value="1"/>
</dbReference>
<accession>A0A0F8W8H2</accession>
<evidence type="ECO:0008006" key="5">
    <source>
        <dbReference type="Google" id="ProtNLM"/>
    </source>
</evidence>
<organism evidence="3 4">
    <name type="scientific">Aspergillus ochraceoroseus</name>
    <dbReference type="NCBI Taxonomy" id="138278"/>
    <lineage>
        <taxon>Eukaryota</taxon>
        <taxon>Fungi</taxon>
        <taxon>Dikarya</taxon>
        <taxon>Ascomycota</taxon>
        <taxon>Pezizomycotina</taxon>
        <taxon>Eurotiomycetes</taxon>
        <taxon>Eurotiomycetidae</taxon>
        <taxon>Eurotiales</taxon>
        <taxon>Aspergillaceae</taxon>
        <taxon>Aspergillus</taxon>
        <taxon>Aspergillus subgen. Nidulantes</taxon>
    </lineage>
</organism>
<dbReference type="GO" id="GO:0031956">
    <property type="term" value="F:medium-chain fatty acid-CoA ligase activity"/>
    <property type="evidence" value="ECO:0007669"/>
    <property type="project" value="TreeGrafter"/>
</dbReference>
<feature type="domain" description="AMP-binding enzyme C-terminal" evidence="2">
    <location>
        <begin position="529"/>
        <end position="613"/>
    </location>
</feature>
<comment type="caution">
    <text evidence="3">The sequence shown here is derived from an EMBL/GenBank/DDBJ whole genome shotgun (WGS) entry which is preliminary data.</text>
</comment>
<dbReference type="InterPro" id="IPR000873">
    <property type="entry name" value="AMP-dep_synth/lig_dom"/>
</dbReference>
<dbReference type="PANTHER" id="PTHR43201:SF6">
    <property type="entry name" value="ACYL COA SYNTHETASE (EUROFUNG)"/>
    <property type="match status" value="1"/>
</dbReference>
<dbReference type="VEuPathDB" id="FungiDB:P175DRAFT_0444981"/>
<dbReference type="AlphaFoldDB" id="A0A0F8W8H2"/>
<evidence type="ECO:0000313" key="3">
    <source>
        <dbReference type="EMBL" id="KKK14145.1"/>
    </source>
</evidence>
<evidence type="ECO:0000259" key="2">
    <source>
        <dbReference type="Pfam" id="PF13193"/>
    </source>
</evidence>
<reference evidence="3 4" key="1">
    <citation type="submission" date="2015-02" db="EMBL/GenBank/DDBJ databases">
        <title>Draft Genome Sequences of Two Closely-Related Aflatoxigenic Aspergillus Species Obtained from the Cote d'Ivoire.</title>
        <authorList>
            <person name="Moore G.G."/>
            <person name="Beltz S.B."/>
            <person name="Mack B.M."/>
        </authorList>
    </citation>
    <scope>NUCLEOTIDE SEQUENCE [LARGE SCALE GENOMIC DNA]</scope>
    <source>
        <strain evidence="3 4">SRRC1432</strain>
    </source>
</reference>
<gene>
    <name evidence="3" type="ORF">AOCH_000821</name>
</gene>
<dbReference type="Proteomes" id="UP000034947">
    <property type="component" value="Unassembled WGS sequence"/>
</dbReference>
<evidence type="ECO:0000313" key="4">
    <source>
        <dbReference type="Proteomes" id="UP000034947"/>
    </source>
</evidence>
<dbReference type="InterPro" id="IPR025110">
    <property type="entry name" value="AMP-bd_C"/>
</dbReference>
<name>A0A0F8W8H2_9EURO</name>